<dbReference type="Proteomes" id="UP001472677">
    <property type="component" value="Unassembled WGS sequence"/>
</dbReference>
<organism evidence="2 3">
    <name type="scientific">Hibiscus sabdariffa</name>
    <name type="common">roselle</name>
    <dbReference type="NCBI Taxonomy" id="183260"/>
    <lineage>
        <taxon>Eukaryota</taxon>
        <taxon>Viridiplantae</taxon>
        <taxon>Streptophyta</taxon>
        <taxon>Embryophyta</taxon>
        <taxon>Tracheophyta</taxon>
        <taxon>Spermatophyta</taxon>
        <taxon>Magnoliopsida</taxon>
        <taxon>eudicotyledons</taxon>
        <taxon>Gunneridae</taxon>
        <taxon>Pentapetalae</taxon>
        <taxon>rosids</taxon>
        <taxon>malvids</taxon>
        <taxon>Malvales</taxon>
        <taxon>Malvaceae</taxon>
        <taxon>Malvoideae</taxon>
        <taxon>Hibiscus</taxon>
    </lineage>
</organism>
<evidence type="ECO:0000313" key="3">
    <source>
        <dbReference type="Proteomes" id="UP001472677"/>
    </source>
</evidence>
<name>A0ABR2AH33_9ROSI</name>
<sequence>MEFSKNGDVSSIKRTSRKLKRNGYIPSNKRKGEVDLEDYHHRIDPVPSSKASIKHGPIEHGSPLNPFIPKLVSPPGHPETDGTT</sequence>
<evidence type="ECO:0000256" key="1">
    <source>
        <dbReference type="SAM" id="MobiDB-lite"/>
    </source>
</evidence>
<gene>
    <name evidence="2" type="ORF">V6N12_073325</name>
</gene>
<dbReference type="PANTHER" id="PTHR37249">
    <property type="entry name" value="OS03G0206201 PROTEIN"/>
    <property type="match status" value="1"/>
</dbReference>
<protein>
    <submittedName>
        <fullName evidence="2">Uncharacterized protein</fullName>
    </submittedName>
</protein>
<accession>A0ABR2AH33</accession>
<dbReference type="EMBL" id="JBBPBM010000732">
    <property type="protein sequence ID" value="KAK8492266.1"/>
    <property type="molecule type" value="Genomic_DNA"/>
</dbReference>
<reference evidence="2 3" key="1">
    <citation type="journal article" date="2024" name="G3 (Bethesda)">
        <title>Genome assembly of Hibiscus sabdariffa L. provides insights into metabolisms of medicinal natural products.</title>
        <authorList>
            <person name="Kim T."/>
        </authorList>
    </citation>
    <scope>NUCLEOTIDE SEQUENCE [LARGE SCALE GENOMIC DNA]</scope>
    <source>
        <strain evidence="2">TK-2024</strain>
        <tissue evidence="2">Old leaves</tissue>
    </source>
</reference>
<dbReference type="PANTHER" id="PTHR37249:SF3">
    <property type="entry name" value="OS03G0206201 PROTEIN"/>
    <property type="match status" value="1"/>
</dbReference>
<evidence type="ECO:0000313" key="2">
    <source>
        <dbReference type="EMBL" id="KAK8492266.1"/>
    </source>
</evidence>
<feature type="compositionally biased region" description="Basic and acidic residues" evidence="1">
    <location>
        <begin position="30"/>
        <end position="44"/>
    </location>
</feature>
<feature type="region of interest" description="Disordered" evidence="1">
    <location>
        <begin position="1"/>
        <end position="84"/>
    </location>
</feature>
<proteinExistence type="predicted"/>
<keyword evidence="3" id="KW-1185">Reference proteome</keyword>
<comment type="caution">
    <text evidence="2">The sequence shown here is derived from an EMBL/GenBank/DDBJ whole genome shotgun (WGS) entry which is preliminary data.</text>
</comment>